<feature type="transmembrane region" description="Helical" evidence="7">
    <location>
        <begin position="87"/>
        <end position="107"/>
    </location>
</feature>
<feature type="domain" description="Acyltransferase 3" evidence="8">
    <location>
        <begin position="8"/>
        <end position="310"/>
    </location>
</feature>
<keyword evidence="3" id="KW-1003">Cell membrane</keyword>
<dbReference type="RefSeq" id="WP_116036445.1">
    <property type="nucleotide sequence ID" value="NZ_JBHLVV010000139.1"/>
</dbReference>
<keyword evidence="10" id="KW-1185">Reference proteome</keyword>
<feature type="transmembrane region" description="Helical" evidence="7">
    <location>
        <begin position="233"/>
        <end position="250"/>
    </location>
</feature>
<dbReference type="GO" id="GO:0005886">
    <property type="term" value="C:plasma membrane"/>
    <property type="evidence" value="ECO:0007669"/>
    <property type="project" value="UniProtKB-SubCell"/>
</dbReference>
<feature type="transmembrane region" description="Helical" evidence="7">
    <location>
        <begin position="296"/>
        <end position="316"/>
    </location>
</feature>
<name>A0A3D9CQR5_9FLAO</name>
<evidence type="ECO:0000256" key="7">
    <source>
        <dbReference type="SAM" id="Phobius"/>
    </source>
</evidence>
<accession>A0A3D9CQR5</accession>
<evidence type="ECO:0000256" key="6">
    <source>
        <dbReference type="ARBA" id="ARBA00023136"/>
    </source>
</evidence>
<evidence type="ECO:0000256" key="4">
    <source>
        <dbReference type="ARBA" id="ARBA00022692"/>
    </source>
</evidence>
<evidence type="ECO:0000313" key="10">
    <source>
        <dbReference type="Proteomes" id="UP000256326"/>
    </source>
</evidence>
<proteinExistence type="inferred from homology"/>
<keyword evidence="4 7" id="KW-0812">Transmembrane</keyword>
<keyword evidence="6 7" id="KW-0472">Membrane</keyword>
<evidence type="ECO:0000256" key="2">
    <source>
        <dbReference type="ARBA" id="ARBA00007400"/>
    </source>
</evidence>
<gene>
    <name evidence="9" type="ORF">DRF58_14480</name>
</gene>
<dbReference type="InterPro" id="IPR002656">
    <property type="entry name" value="Acyl_transf_3_dom"/>
</dbReference>
<dbReference type="EMBL" id="QNUG01000038">
    <property type="protein sequence ID" value="REC68102.1"/>
    <property type="molecule type" value="Genomic_DNA"/>
</dbReference>
<dbReference type="PANTHER" id="PTHR40074">
    <property type="entry name" value="O-ACETYLTRANSFERASE WECH"/>
    <property type="match status" value="1"/>
</dbReference>
<sequence>MRNSQIVNLRVFAIFFVVIGHCVIIFDPRWDIYHPTYPSKSLYYFKEFINSFQMQLFFSISGFLYYYSKNKKNNIEFIIDKGKRLLIPFLFVGLVYLIPIRFLAHYPNYSNGYFSALGDFFIKNDCGHLWFLPTLFGIFIISKYLISFVENSIVLKLALFVIAILTSVFNGHFPSFLYINLILKWEVFFLLGYYVHAYKDVLFDKRYKNLWYLGVIVLPPLLYIRFLTLQTSIGAPIRFVFSILMVLIMYRFMPSKTSELISFFDKNSFGIYLFHAPVIYVVFDNFYYMYPWQLVGIAFFSSCSIALLITYSLRLLKLEIMIGEK</sequence>
<evidence type="ECO:0000256" key="5">
    <source>
        <dbReference type="ARBA" id="ARBA00022989"/>
    </source>
</evidence>
<dbReference type="PANTHER" id="PTHR40074:SF2">
    <property type="entry name" value="O-ACETYLTRANSFERASE WECH"/>
    <property type="match status" value="1"/>
</dbReference>
<feature type="transmembrane region" description="Helical" evidence="7">
    <location>
        <begin position="210"/>
        <end position="227"/>
    </location>
</feature>
<comment type="subcellular location">
    <subcellularLocation>
        <location evidence="1">Cell membrane</location>
        <topology evidence="1">Multi-pass membrane protein</topology>
    </subcellularLocation>
</comment>
<organism evidence="9 10">
    <name type="scientific">Epilithonimonas hispanica</name>
    <dbReference type="NCBI Taxonomy" id="358687"/>
    <lineage>
        <taxon>Bacteria</taxon>
        <taxon>Pseudomonadati</taxon>
        <taxon>Bacteroidota</taxon>
        <taxon>Flavobacteriia</taxon>
        <taxon>Flavobacteriales</taxon>
        <taxon>Weeksellaceae</taxon>
        <taxon>Chryseobacterium group</taxon>
        <taxon>Epilithonimonas</taxon>
    </lineage>
</organism>
<evidence type="ECO:0000256" key="3">
    <source>
        <dbReference type="ARBA" id="ARBA00022475"/>
    </source>
</evidence>
<evidence type="ECO:0000256" key="1">
    <source>
        <dbReference type="ARBA" id="ARBA00004651"/>
    </source>
</evidence>
<keyword evidence="5 7" id="KW-1133">Transmembrane helix</keyword>
<dbReference type="GO" id="GO:0009246">
    <property type="term" value="P:enterobacterial common antigen biosynthetic process"/>
    <property type="evidence" value="ECO:0007669"/>
    <property type="project" value="TreeGrafter"/>
</dbReference>
<reference evidence="9 10" key="1">
    <citation type="journal article" date="2006" name="Int. J. Syst. Evol. Microbiol.">
        <title>Chryseobacterium hispanicum sp. nov., isolated from the drinking water distribution system of Sevilla, Spain.</title>
        <authorList>
            <person name="Gallego V."/>
            <person name="Garcia M.T."/>
            <person name="Ventosa A."/>
        </authorList>
    </citation>
    <scope>NUCLEOTIDE SEQUENCE [LARGE SCALE GENOMIC DNA]</scope>
    <source>
        <strain evidence="9 10">KCTC 22104</strain>
    </source>
</reference>
<protein>
    <recommendedName>
        <fullName evidence="8">Acyltransferase 3 domain-containing protein</fullName>
    </recommendedName>
</protein>
<feature type="transmembrane region" description="Helical" evidence="7">
    <location>
        <begin position="176"/>
        <end position="198"/>
    </location>
</feature>
<dbReference type="OrthoDB" id="9810469at2"/>
<evidence type="ECO:0000259" key="8">
    <source>
        <dbReference type="Pfam" id="PF01757"/>
    </source>
</evidence>
<feature type="transmembrane region" description="Helical" evidence="7">
    <location>
        <begin position="48"/>
        <end position="67"/>
    </location>
</feature>
<feature type="transmembrane region" description="Helical" evidence="7">
    <location>
        <begin position="7"/>
        <end position="28"/>
    </location>
</feature>
<feature type="transmembrane region" description="Helical" evidence="7">
    <location>
        <begin position="127"/>
        <end position="146"/>
    </location>
</feature>
<dbReference type="AlphaFoldDB" id="A0A3D9CQR5"/>
<evidence type="ECO:0000313" key="9">
    <source>
        <dbReference type="EMBL" id="REC68102.1"/>
    </source>
</evidence>
<dbReference type="Pfam" id="PF01757">
    <property type="entry name" value="Acyl_transf_3"/>
    <property type="match status" value="1"/>
</dbReference>
<feature type="transmembrane region" description="Helical" evidence="7">
    <location>
        <begin position="153"/>
        <end position="170"/>
    </location>
</feature>
<feature type="transmembrane region" description="Helical" evidence="7">
    <location>
        <begin position="271"/>
        <end position="290"/>
    </location>
</feature>
<dbReference type="GO" id="GO:0016413">
    <property type="term" value="F:O-acetyltransferase activity"/>
    <property type="evidence" value="ECO:0007669"/>
    <property type="project" value="TreeGrafter"/>
</dbReference>
<comment type="similarity">
    <text evidence="2">Belongs to the acyltransferase 3 family.</text>
</comment>
<comment type="caution">
    <text evidence="9">The sequence shown here is derived from an EMBL/GenBank/DDBJ whole genome shotgun (WGS) entry which is preliminary data.</text>
</comment>
<dbReference type="Proteomes" id="UP000256326">
    <property type="component" value="Unassembled WGS sequence"/>
</dbReference>